<dbReference type="InterPro" id="IPR039426">
    <property type="entry name" value="TonB-dep_rcpt-like"/>
</dbReference>
<name>A0A4U1CQY6_9SPHI</name>
<reference evidence="10 11" key="1">
    <citation type="submission" date="2019-04" db="EMBL/GenBank/DDBJ databases">
        <title>Pedobacter sp. RP-3-22 sp. nov., isolated from Arctic soil.</title>
        <authorList>
            <person name="Dahal R.H."/>
            <person name="Kim D.-U."/>
        </authorList>
    </citation>
    <scope>NUCLEOTIDE SEQUENCE [LARGE SCALE GENOMIC DNA]</scope>
    <source>
        <strain evidence="10 11">RP-3-22</strain>
    </source>
</reference>
<protein>
    <submittedName>
        <fullName evidence="10">TonB-dependent receptor</fullName>
    </submittedName>
</protein>
<dbReference type="Gene3D" id="2.60.40.1120">
    <property type="entry name" value="Carboxypeptidase-like, regulatory domain"/>
    <property type="match status" value="1"/>
</dbReference>
<dbReference type="GO" id="GO:0044718">
    <property type="term" value="P:siderophore transmembrane transport"/>
    <property type="evidence" value="ECO:0007669"/>
    <property type="project" value="TreeGrafter"/>
</dbReference>
<evidence type="ECO:0000256" key="6">
    <source>
        <dbReference type="ARBA" id="ARBA00023136"/>
    </source>
</evidence>
<evidence type="ECO:0000256" key="4">
    <source>
        <dbReference type="ARBA" id="ARBA00022692"/>
    </source>
</evidence>
<accession>A0A4U1CQY6</accession>
<keyword evidence="5 8" id="KW-0732">Signal</keyword>
<dbReference type="PANTHER" id="PTHR30069">
    <property type="entry name" value="TONB-DEPENDENT OUTER MEMBRANE RECEPTOR"/>
    <property type="match status" value="1"/>
</dbReference>
<keyword evidence="2" id="KW-0813">Transport</keyword>
<feature type="chain" id="PRO_5020606805" evidence="8">
    <location>
        <begin position="19"/>
        <end position="796"/>
    </location>
</feature>
<evidence type="ECO:0000259" key="9">
    <source>
        <dbReference type="Pfam" id="PF14905"/>
    </source>
</evidence>
<comment type="subcellular location">
    <subcellularLocation>
        <location evidence="1">Cell outer membrane</location>
        <topology evidence="1">Multi-pass membrane protein</topology>
    </subcellularLocation>
</comment>
<dbReference type="AlphaFoldDB" id="A0A4U1CQY6"/>
<evidence type="ECO:0000256" key="5">
    <source>
        <dbReference type="ARBA" id="ARBA00022729"/>
    </source>
</evidence>
<dbReference type="Gene3D" id="2.40.170.20">
    <property type="entry name" value="TonB-dependent receptor, beta-barrel domain"/>
    <property type="match status" value="1"/>
</dbReference>
<dbReference type="InterPro" id="IPR008969">
    <property type="entry name" value="CarboxyPept-like_regulatory"/>
</dbReference>
<evidence type="ECO:0000313" key="10">
    <source>
        <dbReference type="EMBL" id="TKC09866.1"/>
    </source>
</evidence>
<proteinExistence type="predicted"/>
<gene>
    <name evidence="10" type="ORF">FA048_06535</name>
</gene>
<dbReference type="SUPFAM" id="SSF49464">
    <property type="entry name" value="Carboxypeptidase regulatory domain-like"/>
    <property type="match status" value="1"/>
</dbReference>
<feature type="signal peptide" evidence="8">
    <location>
        <begin position="1"/>
        <end position="18"/>
    </location>
</feature>
<dbReference type="Pfam" id="PF13715">
    <property type="entry name" value="CarbopepD_reg_2"/>
    <property type="match status" value="1"/>
</dbReference>
<evidence type="ECO:0000256" key="1">
    <source>
        <dbReference type="ARBA" id="ARBA00004571"/>
    </source>
</evidence>
<dbReference type="EMBL" id="SWBR01000002">
    <property type="protein sequence ID" value="TKC09866.1"/>
    <property type="molecule type" value="Genomic_DNA"/>
</dbReference>
<feature type="domain" description="Outer membrane protein beta-barrel" evidence="9">
    <location>
        <begin position="378"/>
        <end position="775"/>
    </location>
</feature>
<keyword evidence="4" id="KW-0812">Transmembrane</keyword>
<dbReference type="SUPFAM" id="SSF56935">
    <property type="entry name" value="Porins"/>
    <property type="match status" value="1"/>
</dbReference>
<keyword evidence="6" id="KW-0472">Membrane</keyword>
<keyword evidence="11" id="KW-1185">Reference proteome</keyword>
<evidence type="ECO:0000313" key="11">
    <source>
        <dbReference type="Proteomes" id="UP000309488"/>
    </source>
</evidence>
<dbReference type="GO" id="GO:0009279">
    <property type="term" value="C:cell outer membrane"/>
    <property type="evidence" value="ECO:0007669"/>
    <property type="project" value="UniProtKB-SubCell"/>
</dbReference>
<dbReference type="GO" id="GO:0015344">
    <property type="term" value="F:siderophore uptake transmembrane transporter activity"/>
    <property type="evidence" value="ECO:0007669"/>
    <property type="project" value="TreeGrafter"/>
</dbReference>
<evidence type="ECO:0000256" key="8">
    <source>
        <dbReference type="SAM" id="SignalP"/>
    </source>
</evidence>
<dbReference type="InterPro" id="IPR036942">
    <property type="entry name" value="Beta-barrel_TonB_sf"/>
</dbReference>
<dbReference type="Proteomes" id="UP000309488">
    <property type="component" value="Unassembled WGS sequence"/>
</dbReference>
<evidence type="ECO:0000256" key="3">
    <source>
        <dbReference type="ARBA" id="ARBA00022452"/>
    </source>
</evidence>
<dbReference type="OrthoDB" id="905812at2"/>
<dbReference type="Gene3D" id="2.170.130.10">
    <property type="entry name" value="TonB-dependent receptor, plug domain"/>
    <property type="match status" value="1"/>
</dbReference>
<evidence type="ECO:0000256" key="7">
    <source>
        <dbReference type="ARBA" id="ARBA00023237"/>
    </source>
</evidence>
<dbReference type="InterPro" id="IPR037066">
    <property type="entry name" value="Plug_dom_sf"/>
</dbReference>
<sequence>MKFLLTTFLICCCMTPFAQNLIMVKGSVVDSITKTPVDAALLLQDAETLKTIKTGLTDLKGSFTLTAIPAGNYKLSIGAMGYKTRIVPINKIDSGILDLGTVLLAATSTRLKQVEIVATKPLIETTDDKIIYNAENDAAAKGSNAIDLLRKTPFVTVDGNDNIQLNGQSNFKVLLNGKETSLFALNLKDALKGFPGALVRKIEIITSPSAKYDAEGIGGIINIITDKKIAGSNGSVSSYYSTLTNYQGSANFNVRTGKIGITSMLSSSGSFSPIQSSTQSNTRTFNGMPYAQRILTGDRAGKNLGTFGTLEISYDIDSVNTLSAYASLGTSSRNSTLNQSINTIVTSDANSGGSLNLITDGGTDTDGFGLDYIKKGKKNKEEEFTVRFNGQLSKSKTITTSFQTGALASLDLMNDNREKNAEYTFQTDYSKPISALQKLETGIKVIARKAVSDYESLFRTNTADPYLPNPANTNNFRYRQHVYSAYASYNFKLGSYALRAGIRTEYTAVEGNFITTSKPITQSYTNFIPNLQATYKWNDKLSSVLSYTIRLQRPSITNLNPFIYNTDPLNITFGNPNLGAQTFHNVNLQTRFIKGNTFAGLTLYGSLSNNMISQYALFDPSTGVTSTTSGNIGKEKQISVIMSFSTKINKLNFGLNSIVRYNSVQTNSGLPVLQEGFSGNLFFNGNYKLNNWFNLSGSGGFLKQSYSVLGRGGSFIPYQVNVGYTLIKDKLSGTVNFNNFFKKDFNNKTYVQTDAFEQVNSNVSPYRVTYFGLTYKFGRLKENVSRKKGVSNDDLL</sequence>
<dbReference type="PANTHER" id="PTHR30069:SF29">
    <property type="entry name" value="HEMOGLOBIN AND HEMOGLOBIN-HAPTOGLOBIN-BINDING PROTEIN 1-RELATED"/>
    <property type="match status" value="1"/>
</dbReference>
<dbReference type="Pfam" id="PF14905">
    <property type="entry name" value="OMP_b-brl_3"/>
    <property type="match status" value="1"/>
</dbReference>
<keyword evidence="10" id="KW-0675">Receptor</keyword>
<comment type="caution">
    <text evidence="10">The sequence shown here is derived from an EMBL/GenBank/DDBJ whole genome shotgun (WGS) entry which is preliminary data.</text>
</comment>
<evidence type="ECO:0000256" key="2">
    <source>
        <dbReference type="ARBA" id="ARBA00022448"/>
    </source>
</evidence>
<organism evidence="10 11">
    <name type="scientific">Pedobacter polaris</name>
    <dbReference type="NCBI Taxonomy" id="2571273"/>
    <lineage>
        <taxon>Bacteria</taxon>
        <taxon>Pseudomonadati</taxon>
        <taxon>Bacteroidota</taxon>
        <taxon>Sphingobacteriia</taxon>
        <taxon>Sphingobacteriales</taxon>
        <taxon>Sphingobacteriaceae</taxon>
        <taxon>Pedobacter</taxon>
    </lineage>
</organism>
<dbReference type="InterPro" id="IPR041700">
    <property type="entry name" value="OMP_b-brl_3"/>
</dbReference>
<keyword evidence="3" id="KW-1134">Transmembrane beta strand</keyword>
<keyword evidence="7" id="KW-0998">Cell outer membrane</keyword>